<evidence type="ECO:0000256" key="3">
    <source>
        <dbReference type="SAM" id="Phobius"/>
    </source>
</evidence>
<dbReference type="Pfam" id="PF00106">
    <property type="entry name" value="adh_short"/>
    <property type="match status" value="1"/>
</dbReference>
<proteinExistence type="inferred from homology"/>
<name>A0AAD1XM55_EUPCR</name>
<dbReference type="InterPro" id="IPR051019">
    <property type="entry name" value="VLCFA-Steroid_DH"/>
</dbReference>
<dbReference type="EMBL" id="CAMPGE010016685">
    <property type="protein sequence ID" value="CAI2375225.1"/>
    <property type="molecule type" value="Genomic_DNA"/>
</dbReference>
<keyword evidence="5" id="KW-1185">Reference proteome</keyword>
<comment type="similarity">
    <text evidence="1">Belongs to the short-chain dehydrogenases/reductases (SDR) family.</text>
</comment>
<dbReference type="InterPro" id="IPR002347">
    <property type="entry name" value="SDR_fam"/>
</dbReference>
<dbReference type="Proteomes" id="UP001295684">
    <property type="component" value="Unassembled WGS sequence"/>
</dbReference>
<keyword evidence="3" id="KW-1133">Transmembrane helix</keyword>
<evidence type="ECO:0000256" key="1">
    <source>
        <dbReference type="ARBA" id="ARBA00006484"/>
    </source>
</evidence>
<accession>A0AAD1XM55</accession>
<keyword evidence="2" id="KW-0560">Oxidoreductase</keyword>
<dbReference type="Gene3D" id="3.40.50.720">
    <property type="entry name" value="NAD(P)-binding Rossmann-like Domain"/>
    <property type="match status" value="1"/>
</dbReference>
<dbReference type="AlphaFoldDB" id="A0AAD1XM55"/>
<dbReference type="GO" id="GO:0005783">
    <property type="term" value="C:endoplasmic reticulum"/>
    <property type="evidence" value="ECO:0007669"/>
    <property type="project" value="TreeGrafter"/>
</dbReference>
<dbReference type="PRINTS" id="PR00081">
    <property type="entry name" value="GDHRDH"/>
</dbReference>
<feature type="transmembrane region" description="Helical" evidence="3">
    <location>
        <begin position="21"/>
        <end position="42"/>
    </location>
</feature>
<comment type="caution">
    <text evidence="4">The sequence shown here is derived from an EMBL/GenBank/DDBJ whole genome shotgun (WGS) entry which is preliminary data.</text>
</comment>
<dbReference type="PANTHER" id="PTHR43899:SF13">
    <property type="entry name" value="RH59310P"/>
    <property type="match status" value="1"/>
</dbReference>
<evidence type="ECO:0000256" key="2">
    <source>
        <dbReference type="ARBA" id="ARBA00023002"/>
    </source>
</evidence>
<feature type="transmembrane region" description="Helical" evidence="3">
    <location>
        <begin position="62"/>
        <end position="80"/>
    </location>
</feature>
<dbReference type="SUPFAM" id="SSF51735">
    <property type="entry name" value="NAD(P)-binding Rossmann-fold domains"/>
    <property type="match status" value="1"/>
</dbReference>
<organism evidence="4 5">
    <name type="scientific">Euplotes crassus</name>
    <dbReference type="NCBI Taxonomy" id="5936"/>
    <lineage>
        <taxon>Eukaryota</taxon>
        <taxon>Sar</taxon>
        <taxon>Alveolata</taxon>
        <taxon>Ciliophora</taxon>
        <taxon>Intramacronucleata</taxon>
        <taxon>Spirotrichea</taxon>
        <taxon>Hypotrichia</taxon>
        <taxon>Euplotida</taxon>
        <taxon>Euplotidae</taxon>
        <taxon>Moneuplotes</taxon>
    </lineage>
</organism>
<dbReference type="PANTHER" id="PTHR43899">
    <property type="entry name" value="RH59310P"/>
    <property type="match status" value="1"/>
</dbReference>
<sequence length="323" mass="36711">MLSDIHDTVRQNLESFGHKHTHLMAAFCLYGAYTVGSTALGWSWRFFKTFLRPSKNLFKRYHGGYVVVTGATNGLGLGYARKFAEKGFNLVLVARNSEKLNTVKSELLRSHPDIDIKLIQFDFDKPYTEEGYASLKESLDMMGDISVLVNNVGAIGTNLFEDMPIDIITRVMNVNLIPQVVMTKFLLPRLLRRSKEEGKRTAILSVSSAAHYIRLPKSTMYSCTKSFNKTFSDVIGKEYGKYIDVMVTTPGPVISNMVNEKAPFVITPEAHARWVLSDLGYNTETFGHYRHWMSTTMFRLPLLGTQFIKMRDRYLNDKSKSSN</sequence>
<keyword evidence="3" id="KW-0812">Transmembrane</keyword>
<protein>
    <submittedName>
        <fullName evidence="4">Uncharacterized protein</fullName>
    </submittedName>
</protein>
<gene>
    <name evidence="4" type="ORF">ECRASSUSDP1_LOCUS16585</name>
</gene>
<dbReference type="InterPro" id="IPR036291">
    <property type="entry name" value="NAD(P)-bd_dom_sf"/>
</dbReference>
<reference evidence="4" key="1">
    <citation type="submission" date="2023-07" db="EMBL/GenBank/DDBJ databases">
        <authorList>
            <consortium name="AG Swart"/>
            <person name="Singh M."/>
            <person name="Singh A."/>
            <person name="Seah K."/>
            <person name="Emmerich C."/>
        </authorList>
    </citation>
    <scope>NUCLEOTIDE SEQUENCE</scope>
    <source>
        <strain evidence="4">DP1</strain>
    </source>
</reference>
<dbReference type="PIRSF" id="PIRSF000126">
    <property type="entry name" value="11-beta-HSD1"/>
    <property type="match status" value="1"/>
</dbReference>
<dbReference type="GO" id="GO:0016491">
    <property type="term" value="F:oxidoreductase activity"/>
    <property type="evidence" value="ECO:0007669"/>
    <property type="project" value="UniProtKB-KW"/>
</dbReference>
<keyword evidence="3" id="KW-0472">Membrane</keyword>
<evidence type="ECO:0000313" key="4">
    <source>
        <dbReference type="EMBL" id="CAI2375225.1"/>
    </source>
</evidence>
<evidence type="ECO:0000313" key="5">
    <source>
        <dbReference type="Proteomes" id="UP001295684"/>
    </source>
</evidence>